<evidence type="ECO:0000313" key="6">
    <source>
        <dbReference type="EMBL" id="SHI41340.1"/>
    </source>
</evidence>
<dbReference type="STRING" id="1122184.SAMN02745176_00175"/>
<dbReference type="EMBL" id="FQZS01000003">
    <property type="protein sequence ID" value="SHI41340.1"/>
    <property type="molecule type" value="Genomic_DNA"/>
</dbReference>
<evidence type="ECO:0000256" key="1">
    <source>
        <dbReference type="ARBA" id="ARBA00005817"/>
    </source>
</evidence>
<feature type="domain" description="4Fe-4S ferredoxin-type" evidence="5">
    <location>
        <begin position="1"/>
        <end position="30"/>
    </location>
</feature>
<dbReference type="PROSITE" id="PS51379">
    <property type="entry name" value="4FE4S_FER_2"/>
    <property type="match status" value="2"/>
</dbReference>
<feature type="binding site" evidence="4">
    <location>
        <position position="363"/>
    </location>
    <ligand>
        <name>FAD</name>
        <dbReference type="ChEBI" id="CHEBI:57692"/>
    </ligand>
</feature>
<keyword evidence="3 4" id="KW-0274">FAD</keyword>
<dbReference type="FunFam" id="3.40.50.1220:FF:000001">
    <property type="entry name" value="Electron transfer flavoprotein, alpha subunit"/>
    <property type="match status" value="1"/>
</dbReference>
<evidence type="ECO:0000259" key="5">
    <source>
        <dbReference type="PROSITE" id="PS51379"/>
    </source>
</evidence>
<dbReference type="InterPro" id="IPR001308">
    <property type="entry name" value="ETF_a/FixB"/>
</dbReference>
<dbReference type="SMART" id="SM00893">
    <property type="entry name" value="ETF"/>
    <property type="match status" value="1"/>
</dbReference>
<dbReference type="RefSeq" id="WP_073023528.1">
    <property type="nucleotide sequence ID" value="NZ_FQZS01000003.1"/>
</dbReference>
<dbReference type="Gene3D" id="3.30.70.20">
    <property type="match status" value="1"/>
</dbReference>
<evidence type="ECO:0000256" key="3">
    <source>
        <dbReference type="ARBA" id="ARBA00022827"/>
    </source>
</evidence>
<dbReference type="Gene3D" id="3.40.50.1220">
    <property type="entry name" value="TPP-binding domain"/>
    <property type="match status" value="1"/>
</dbReference>
<dbReference type="AlphaFoldDB" id="A0A1M6AXZ7"/>
<dbReference type="SUPFAM" id="SSF54862">
    <property type="entry name" value="4Fe-4S ferredoxins"/>
    <property type="match status" value="1"/>
</dbReference>
<dbReference type="SUPFAM" id="SSF52467">
    <property type="entry name" value="DHS-like NAD/FAD-binding domain"/>
    <property type="match status" value="1"/>
</dbReference>
<sequence>MSVTILKEKCRGCKLCLKACPFDAIYMDNGKAVINSEKCTNCGACESSCKFGAILVEREQKEEVKDLSAYKGVWVYAEQRQGKLMFTSLELLGEGRKLADKLGVELSAVLLGHEVDDICQELIHYGADKVIYANHKLLQNYTTDGYTKVIADLINEKKSEIVIIGATNIGRDLAPRVAARLNTGLTADCTKLDIDEEQRILLQTRPAFGGNLMATIVTPNHRPQMSTVRPGVMKKMEKDESRTGVVEKVDVNLHDEDLRVKVEEIVKSAKQTVNLVEAQYIVSGGRGLGGPEGFKLMQELADALGGVVGSSRAAVDAGWISHDHQVGQTGKTVRPRVYIACGISGAIQHLAGMQNSDCIIAINKNPDAPIFSVADYGIVGDLYKVVPMLIEEVKKLKEQK</sequence>
<evidence type="ECO:0000313" key="7">
    <source>
        <dbReference type="Proteomes" id="UP000184442"/>
    </source>
</evidence>
<dbReference type="InterPro" id="IPR014730">
    <property type="entry name" value="ETF_a/b_N"/>
</dbReference>
<accession>A0A1M6AXZ7</accession>
<dbReference type="Proteomes" id="UP000184442">
    <property type="component" value="Unassembled WGS sequence"/>
</dbReference>
<dbReference type="InterPro" id="IPR017896">
    <property type="entry name" value="4Fe4S_Fe-S-bd"/>
</dbReference>
<feature type="binding site" evidence="4">
    <location>
        <position position="286"/>
    </location>
    <ligand>
        <name>FAD</name>
        <dbReference type="ChEBI" id="CHEBI:57692"/>
    </ligand>
</feature>
<dbReference type="Pfam" id="PF12838">
    <property type="entry name" value="Fer4_7"/>
    <property type="match status" value="1"/>
</dbReference>
<dbReference type="GO" id="GO:0033539">
    <property type="term" value="P:fatty acid beta-oxidation using acyl-CoA dehydrogenase"/>
    <property type="evidence" value="ECO:0007669"/>
    <property type="project" value="TreeGrafter"/>
</dbReference>
<name>A0A1M6AXZ7_9FIRM</name>
<dbReference type="GO" id="GO:0009055">
    <property type="term" value="F:electron transfer activity"/>
    <property type="evidence" value="ECO:0007669"/>
    <property type="project" value="InterPro"/>
</dbReference>
<proteinExistence type="inferred from homology"/>
<organism evidence="6 7">
    <name type="scientific">Lutispora thermophila DSM 19022</name>
    <dbReference type="NCBI Taxonomy" id="1122184"/>
    <lineage>
        <taxon>Bacteria</taxon>
        <taxon>Bacillati</taxon>
        <taxon>Bacillota</taxon>
        <taxon>Clostridia</taxon>
        <taxon>Lutisporales</taxon>
        <taxon>Lutisporaceae</taxon>
        <taxon>Lutispora</taxon>
    </lineage>
</organism>
<comment type="similarity">
    <text evidence="1">Belongs to the ETF alpha-subunit/FixB family.</text>
</comment>
<evidence type="ECO:0000256" key="4">
    <source>
        <dbReference type="PIRSR" id="PIRSR000089-1"/>
    </source>
</evidence>
<dbReference type="InterPro" id="IPR033947">
    <property type="entry name" value="ETF_alpha_N"/>
</dbReference>
<dbReference type="PIRSF" id="PIRSF000089">
    <property type="entry name" value="Electra_flavoP_a"/>
    <property type="match status" value="1"/>
</dbReference>
<dbReference type="Pfam" id="PF00766">
    <property type="entry name" value="ETF_alpha"/>
    <property type="match status" value="1"/>
</dbReference>
<reference evidence="6 7" key="1">
    <citation type="submission" date="2016-11" db="EMBL/GenBank/DDBJ databases">
        <authorList>
            <person name="Jaros S."/>
            <person name="Januszkiewicz K."/>
            <person name="Wedrychowicz H."/>
        </authorList>
    </citation>
    <scope>NUCLEOTIDE SEQUENCE [LARGE SCALE GENOMIC DNA]</scope>
    <source>
        <strain evidence="6 7">DSM 19022</strain>
    </source>
</reference>
<gene>
    <name evidence="6" type="ORF">SAMN02745176_00175</name>
</gene>
<keyword evidence="2" id="KW-0285">Flavoprotein</keyword>
<feature type="binding site" evidence="4">
    <location>
        <begin position="342"/>
        <end position="349"/>
    </location>
    <ligand>
        <name>FAD</name>
        <dbReference type="ChEBI" id="CHEBI:57692"/>
    </ligand>
</feature>
<comment type="cofactor">
    <cofactor evidence="4">
        <name>FAD</name>
        <dbReference type="ChEBI" id="CHEBI:57692"/>
    </cofactor>
    <text evidence="4">Binds 1 FAD per dimer.</text>
</comment>
<dbReference type="CDD" id="cd01715">
    <property type="entry name" value="ETF_alpha"/>
    <property type="match status" value="1"/>
</dbReference>
<dbReference type="OrthoDB" id="9770286at2"/>
<feature type="domain" description="4Fe-4S ferredoxin-type" evidence="5">
    <location>
        <begin position="31"/>
        <end position="59"/>
    </location>
</feature>
<feature type="binding site" evidence="4">
    <location>
        <begin position="311"/>
        <end position="312"/>
    </location>
    <ligand>
        <name>FAD</name>
        <dbReference type="ChEBI" id="CHEBI:57692"/>
    </ligand>
</feature>
<dbReference type="GO" id="GO:0050660">
    <property type="term" value="F:flavin adenine dinucleotide binding"/>
    <property type="evidence" value="ECO:0007669"/>
    <property type="project" value="InterPro"/>
</dbReference>
<dbReference type="SUPFAM" id="SSF52402">
    <property type="entry name" value="Adenine nucleotide alpha hydrolases-like"/>
    <property type="match status" value="1"/>
</dbReference>
<dbReference type="InterPro" id="IPR029035">
    <property type="entry name" value="DHS-like_NAD/FAD-binding_dom"/>
</dbReference>
<dbReference type="PANTHER" id="PTHR43153:SF1">
    <property type="entry name" value="ELECTRON TRANSFER FLAVOPROTEIN SUBUNIT ALPHA, MITOCHONDRIAL"/>
    <property type="match status" value="1"/>
</dbReference>
<dbReference type="InterPro" id="IPR014729">
    <property type="entry name" value="Rossmann-like_a/b/a_fold"/>
</dbReference>
<evidence type="ECO:0000256" key="2">
    <source>
        <dbReference type="ARBA" id="ARBA00022630"/>
    </source>
</evidence>
<feature type="binding site" evidence="4">
    <location>
        <begin position="325"/>
        <end position="329"/>
    </location>
    <ligand>
        <name>FAD</name>
        <dbReference type="ChEBI" id="CHEBI:57692"/>
    </ligand>
</feature>
<protein>
    <submittedName>
        <fullName evidence="6">Electron transfer flavoprotein alpha subunit apoprotein</fullName>
    </submittedName>
</protein>
<dbReference type="InterPro" id="IPR014731">
    <property type="entry name" value="ETF_asu_C"/>
</dbReference>
<dbReference type="PANTHER" id="PTHR43153">
    <property type="entry name" value="ELECTRON TRANSFER FLAVOPROTEIN ALPHA"/>
    <property type="match status" value="1"/>
</dbReference>
<dbReference type="Gene3D" id="3.40.50.620">
    <property type="entry name" value="HUPs"/>
    <property type="match status" value="1"/>
</dbReference>
<dbReference type="Pfam" id="PF01012">
    <property type="entry name" value="ETF"/>
    <property type="match status" value="1"/>
</dbReference>
<keyword evidence="7" id="KW-1185">Reference proteome</keyword>